<dbReference type="EMBL" id="JBICBM010000012">
    <property type="protein sequence ID" value="MFF9885014.1"/>
    <property type="molecule type" value="Genomic_DNA"/>
</dbReference>
<evidence type="ECO:0000256" key="5">
    <source>
        <dbReference type="ARBA" id="ARBA00022679"/>
    </source>
</evidence>
<keyword evidence="12" id="KW-1185">Reference proteome</keyword>
<comment type="catalytic activity">
    <reaction evidence="10">
        <text>L-threonyl-[protein] + FAD = FMN-L-threonyl-[protein] + AMP + H(+)</text>
        <dbReference type="Rhea" id="RHEA:36847"/>
        <dbReference type="Rhea" id="RHEA-COMP:11060"/>
        <dbReference type="Rhea" id="RHEA-COMP:11061"/>
        <dbReference type="ChEBI" id="CHEBI:15378"/>
        <dbReference type="ChEBI" id="CHEBI:30013"/>
        <dbReference type="ChEBI" id="CHEBI:57692"/>
        <dbReference type="ChEBI" id="CHEBI:74257"/>
        <dbReference type="ChEBI" id="CHEBI:456215"/>
        <dbReference type="EC" id="2.7.1.180"/>
    </reaction>
</comment>
<keyword evidence="8" id="KW-0460">Magnesium</keyword>
<dbReference type="PANTHER" id="PTHR30040:SF2">
    <property type="entry name" value="FAD:PROTEIN FMN TRANSFERASE"/>
    <property type="match status" value="1"/>
</dbReference>
<dbReference type="SUPFAM" id="SSF143631">
    <property type="entry name" value="ApbE-like"/>
    <property type="match status" value="1"/>
</dbReference>
<dbReference type="InterPro" id="IPR003374">
    <property type="entry name" value="ApbE-like_sf"/>
</dbReference>
<evidence type="ECO:0000256" key="10">
    <source>
        <dbReference type="ARBA" id="ARBA00048540"/>
    </source>
</evidence>
<keyword evidence="5 11" id="KW-0808">Transferase</keyword>
<dbReference type="Pfam" id="PF02424">
    <property type="entry name" value="ApbE"/>
    <property type="match status" value="2"/>
</dbReference>
<dbReference type="RefSeq" id="WP_208974508.1">
    <property type="nucleotide sequence ID" value="NZ_JBFACJ010000011.1"/>
</dbReference>
<keyword evidence="6" id="KW-0479">Metal-binding</keyword>
<proteinExistence type="predicted"/>
<protein>
    <recommendedName>
        <fullName evidence="3">FAD:protein FMN transferase</fullName>
        <ecNumber evidence="2">2.7.1.180</ecNumber>
    </recommendedName>
    <alternativeName>
        <fullName evidence="9">Flavin transferase</fullName>
    </alternativeName>
</protein>
<name>A0ABW6Z1U0_9ACTN</name>
<dbReference type="PANTHER" id="PTHR30040">
    <property type="entry name" value="THIAMINE BIOSYNTHESIS LIPOPROTEIN APBE"/>
    <property type="match status" value="1"/>
</dbReference>
<dbReference type="Gene3D" id="3.10.520.10">
    <property type="entry name" value="ApbE-like domains"/>
    <property type="match status" value="2"/>
</dbReference>
<sequence>MGTVFSFDVRGGDPPAVRAALAEAVGALHGADAVFSTYREDSEVSRLGRGELELAGCAPEVAEVLRLAARAERVSGGWFSARYRGTPDPTGIVKGWAAERAARRLAAVDGVRGVGVNGGGDVQLLGAPEPGRAWRVGVADPLRAGGLAAVVSAAGAREWAVATSGTAERGAHIVDPRSGRPAVTGLVSVTVVGPGLAFADCWATAAFAMGARKGLAWLETLPDTEGLLITTDGDVRCTAGLGAWLE</sequence>
<evidence type="ECO:0000256" key="8">
    <source>
        <dbReference type="ARBA" id="ARBA00022842"/>
    </source>
</evidence>
<dbReference type="EC" id="2.7.1.180" evidence="2"/>
<dbReference type="GO" id="GO:0016740">
    <property type="term" value="F:transferase activity"/>
    <property type="evidence" value="ECO:0007669"/>
    <property type="project" value="UniProtKB-KW"/>
</dbReference>
<evidence type="ECO:0000256" key="2">
    <source>
        <dbReference type="ARBA" id="ARBA00011955"/>
    </source>
</evidence>
<evidence type="ECO:0000256" key="6">
    <source>
        <dbReference type="ARBA" id="ARBA00022723"/>
    </source>
</evidence>
<gene>
    <name evidence="11" type="ORF">ACF1HC_25970</name>
</gene>
<evidence type="ECO:0000256" key="7">
    <source>
        <dbReference type="ARBA" id="ARBA00022827"/>
    </source>
</evidence>
<evidence type="ECO:0000313" key="11">
    <source>
        <dbReference type="EMBL" id="MFF9885014.1"/>
    </source>
</evidence>
<evidence type="ECO:0000313" key="12">
    <source>
        <dbReference type="Proteomes" id="UP001603418"/>
    </source>
</evidence>
<evidence type="ECO:0000256" key="9">
    <source>
        <dbReference type="ARBA" id="ARBA00031306"/>
    </source>
</evidence>
<comment type="caution">
    <text evidence="11">The sequence shown here is derived from an EMBL/GenBank/DDBJ whole genome shotgun (WGS) entry which is preliminary data.</text>
</comment>
<comment type="cofactor">
    <cofactor evidence="1">
        <name>Mg(2+)</name>
        <dbReference type="ChEBI" id="CHEBI:18420"/>
    </cofactor>
</comment>
<dbReference type="Proteomes" id="UP001603418">
    <property type="component" value="Unassembled WGS sequence"/>
</dbReference>
<evidence type="ECO:0000256" key="4">
    <source>
        <dbReference type="ARBA" id="ARBA00022630"/>
    </source>
</evidence>
<keyword evidence="4" id="KW-0285">Flavoprotein</keyword>
<organism evidence="11 12">
    <name type="scientific">Streptomyces eurythermus</name>
    <dbReference type="NCBI Taxonomy" id="42237"/>
    <lineage>
        <taxon>Bacteria</taxon>
        <taxon>Bacillati</taxon>
        <taxon>Actinomycetota</taxon>
        <taxon>Actinomycetes</taxon>
        <taxon>Kitasatosporales</taxon>
        <taxon>Streptomycetaceae</taxon>
        <taxon>Streptomyces</taxon>
    </lineage>
</organism>
<accession>A0ABW6Z1U0</accession>
<dbReference type="InterPro" id="IPR024932">
    <property type="entry name" value="ApbE"/>
</dbReference>
<keyword evidence="7" id="KW-0274">FAD</keyword>
<evidence type="ECO:0000256" key="1">
    <source>
        <dbReference type="ARBA" id="ARBA00001946"/>
    </source>
</evidence>
<evidence type="ECO:0000256" key="3">
    <source>
        <dbReference type="ARBA" id="ARBA00016337"/>
    </source>
</evidence>
<reference evidence="11 12" key="1">
    <citation type="submission" date="2024-10" db="EMBL/GenBank/DDBJ databases">
        <title>The Natural Products Discovery Center: Release of the First 8490 Sequenced Strains for Exploring Actinobacteria Biosynthetic Diversity.</title>
        <authorList>
            <person name="Kalkreuter E."/>
            <person name="Kautsar S.A."/>
            <person name="Yang D."/>
            <person name="Bader C.D."/>
            <person name="Teijaro C.N."/>
            <person name="Fluegel L."/>
            <person name="Davis C.M."/>
            <person name="Simpson J.R."/>
            <person name="Lauterbach L."/>
            <person name="Steele A.D."/>
            <person name="Gui C."/>
            <person name="Meng S."/>
            <person name="Li G."/>
            <person name="Viehrig K."/>
            <person name="Ye F."/>
            <person name="Su P."/>
            <person name="Kiefer A.F."/>
            <person name="Nichols A."/>
            <person name="Cepeda A.J."/>
            <person name="Yan W."/>
            <person name="Fan B."/>
            <person name="Jiang Y."/>
            <person name="Adhikari A."/>
            <person name="Zheng C.-J."/>
            <person name="Schuster L."/>
            <person name="Cowan T.M."/>
            <person name="Smanski M.J."/>
            <person name="Chevrette M.G."/>
            <person name="De Carvalho L.P.S."/>
            <person name="Shen B."/>
        </authorList>
    </citation>
    <scope>NUCLEOTIDE SEQUENCE [LARGE SCALE GENOMIC DNA]</scope>
    <source>
        <strain evidence="11 12">NPDC013366</strain>
    </source>
</reference>